<sequence>MFTPKSSRPATVAVYPRLRRKKKGENVTPAIELERILGFTTSKPTVLTTAPAQDLVAYAAGSVVVLYNHKKNKQVGFLHASSTTTPLPQNPTNASSSGWSNRHTIAGDGILNPLGALGLLDPQNASSGSAAGSSKKTPISNKAKPISCLSFSPDGNYLAVGETGHQPRILVWDVQARTLISELKGHKFGVLALRFSPNMKWIVSLGFQHDGYLNVWNWKSGTKVACNKITTKVHTLAFSRNGSYFVTAGLRHVKFWYFDPSGNLPKKSASQSITKTAQVLDGRSGILGDLRDNNFLDAACCQKTDHTYLVTSNGLLCMFTEGRLMDKWVNLQVKGAHSIDVSEQYIVCACTNGIVRLFEPVTLKYLGTLPKPHPLGVDLTLQTGTTYNGAGGPNDVYPDTLALKLDAETGKLTCVYNDRSLFIWDIKDIKKIGKYRSFLYHSDTIWGVEMIPIRDDSVAVTYPDNTFVTYSADNTIRFWNLDGTNSTGPNTASAGNNNGTSTVIKRNIYSKECVKIVYVDPDGSYRSSAVVRDNDQPDSADQSAPIETGIRTLRISPDGKLIASGDRGGNLRVHDLDTFTELTYQEAHDAEILTIEFTDGRIPDAPYLIATASRDRILHVFDINNNYHLIQTLDDHSSSITAIKFTSDGGRLISCGADKSIIFRSRQSSGNSHHYVTHHNIPGRATVFDMDIDISNRYVSTVSGERRLNIYHIDSGKNVKSYKSETSDEVNAVDQGSLLRISLDPGGACAATGGSDKSIRLFDFTNGTILGKVLGHSDLITCVKFTPDCERVISTSADGCMFVWKLSDELVSKMRQKWLERNGSPSMTKDYLSPQSSIPPTTQPKTTLPAQKPQSLMFDLQQIDEANGQDQEFYVRRGSGGLKTKKSYSSMDTQTEDNARKVSPALKRPVSFTNDGTSQNRPQLQITKSVPDLSQTRIPTVRSPPPISPVGTPLDTSIATPPNTPTSNSGKRESWKIGFPSWAKKAFKEKDGERKDREDLEMSTDDIESNAKPTHEIAEKKSPVVKKSISKVKSKSKLRQDSTKSFLGTEYDDQGFESSSDNASFGESLLTSDRPPNIGDEVDEEEVDDGNSPEEDSNEDAETIYVESQGEEEPEEFLLDGENVPITKRRRSSFVESIKTVEFAGDRPKSPAEESTQKLEMFLTTHVKPSVDENISAAEESDDYMAVEHRGRKRQSLTTKFYSVSQRKSLESTGRNGLLDSLTLEEESGERTRKDLQPGDGQDEVEKALKALEGKNLTAESQEMKVVNEDDLVVGQTSKASENSKSPEEGTKSPILIIDEAHVKSFEDKSNGLSIVISDEYKSKKTDNRIDDDAPVTRSSTVGTSASDDQINEDGVMDDVLTMTVILERTLLAYKKAASSNNESMTKLISGSLLNMMDDIRKSIDVENDDEGDIESNNSYNTAITTHSPTVNGSGSSADPHKSSSTAFLSPPPPVSAHYLPEGVTQNLLEKYSDQLLKMFEEKLTTKTGSVAKTGADESKNANSIHSANATPSTNGSISSSAAANANGKSVKYKSSVPVGGIRNKAKPRFV</sequence>
<dbReference type="Proteomes" id="UP000789342">
    <property type="component" value="Unassembled WGS sequence"/>
</dbReference>
<name>A0A9N9F778_9GLOM</name>
<dbReference type="EMBL" id="CAJVPV010001971">
    <property type="protein sequence ID" value="CAG8514111.1"/>
    <property type="molecule type" value="Genomic_DNA"/>
</dbReference>
<dbReference type="PROSITE" id="PS50294">
    <property type="entry name" value="WD_REPEATS_REGION"/>
    <property type="match status" value="1"/>
</dbReference>
<feature type="compositionally biased region" description="Polar residues" evidence="2">
    <location>
        <begin position="1337"/>
        <end position="1349"/>
    </location>
</feature>
<dbReference type="SMART" id="SM00320">
    <property type="entry name" value="WD40"/>
    <property type="match status" value="12"/>
</dbReference>
<protein>
    <submittedName>
        <fullName evidence="4">17328_t:CDS:1</fullName>
    </submittedName>
</protein>
<evidence type="ECO:0000259" key="3">
    <source>
        <dbReference type="Pfam" id="PF24782"/>
    </source>
</evidence>
<feature type="domain" description="MABP1/WDR62 second WD40" evidence="3">
    <location>
        <begin position="445"/>
        <end position="806"/>
    </location>
</feature>
<feature type="compositionally biased region" description="Low complexity" evidence="2">
    <location>
        <begin position="833"/>
        <end position="847"/>
    </location>
</feature>
<feature type="region of interest" description="Disordered" evidence="2">
    <location>
        <begin position="822"/>
        <end position="849"/>
    </location>
</feature>
<feature type="compositionally biased region" description="Acidic residues" evidence="2">
    <location>
        <begin position="1080"/>
        <end position="1102"/>
    </location>
</feature>
<organism evidence="4 5">
    <name type="scientific">Acaulospora morrowiae</name>
    <dbReference type="NCBI Taxonomy" id="94023"/>
    <lineage>
        <taxon>Eukaryota</taxon>
        <taxon>Fungi</taxon>
        <taxon>Fungi incertae sedis</taxon>
        <taxon>Mucoromycota</taxon>
        <taxon>Glomeromycotina</taxon>
        <taxon>Glomeromycetes</taxon>
        <taxon>Diversisporales</taxon>
        <taxon>Acaulosporaceae</taxon>
        <taxon>Acaulospora</taxon>
    </lineage>
</organism>
<feature type="compositionally biased region" description="Acidic residues" evidence="2">
    <location>
        <begin position="1109"/>
        <end position="1119"/>
    </location>
</feature>
<dbReference type="InterPro" id="IPR036322">
    <property type="entry name" value="WD40_repeat_dom_sf"/>
</dbReference>
<feature type="compositionally biased region" description="Polar residues" evidence="2">
    <location>
        <begin position="1056"/>
        <end position="1071"/>
    </location>
</feature>
<dbReference type="InterPro" id="IPR001680">
    <property type="entry name" value="WD40_rpt"/>
</dbReference>
<feature type="compositionally biased region" description="Polar residues" evidence="2">
    <location>
        <begin position="1415"/>
        <end position="1448"/>
    </location>
</feature>
<dbReference type="OrthoDB" id="6252103at2759"/>
<feature type="compositionally biased region" description="Basic and acidic residues" evidence="2">
    <location>
        <begin position="986"/>
        <end position="1000"/>
    </location>
</feature>
<feature type="region of interest" description="Disordered" evidence="2">
    <location>
        <begin position="1491"/>
        <end position="1536"/>
    </location>
</feature>
<dbReference type="PANTHER" id="PTHR45589">
    <property type="entry name" value="WD REPEAT DOMAIN 62, ISOFORM G"/>
    <property type="match status" value="1"/>
</dbReference>
<feature type="compositionally biased region" description="Polar residues" evidence="2">
    <location>
        <begin position="954"/>
        <end position="969"/>
    </location>
</feature>
<feature type="compositionally biased region" description="Polar residues" evidence="2">
    <location>
        <begin position="1196"/>
        <end position="1215"/>
    </location>
</feature>
<dbReference type="Gene3D" id="2.130.10.10">
    <property type="entry name" value="YVTN repeat-like/Quinoprotein amine dehydrogenase"/>
    <property type="match status" value="4"/>
</dbReference>
<dbReference type="PANTHER" id="PTHR45589:SF1">
    <property type="entry name" value="WD REPEAT DOMAIN 62, ISOFORM G"/>
    <property type="match status" value="1"/>
</dbReference>
<feature type="compositionally biased region" description="Polar residues" evidence="2">
    <location>
        <begin position="1275"/>
        <end position="1284"/>
    </location>
</feature>
<feature type="region of interest" description="Disordered" evidence="2">
    <location>
        <begin position="528"/>
        <end position="547"/>
    </location>
</feature>
<reference evidence="4" key="1">
    <citation type="submission" date="2021-06" db="EMBL/GenBank/DDBJ databases">
        <authorList>
            <person name="Kallberg Y."/>
            <person name="Tangrot J."/>
            <person name="Rosling A."/>
        </authorList>
    </citation>
    <scope>NUCLEOTIDE SEQUENCE</scope>
    <source>
        <strain evidence="4">CL551</strain>
    </source>
</reference>
<feature type="repeat" description="WD" evidence="1">
    <location>
        <begin position="633"/>
        <end position="661"/>
    </location>
</feature>
<feature type="region of interest" description="Disordered" evidence="2">
    <location>
        <begin position="81"/>
        <end position="101"/>
    </location>
</feature>
<dbReference type="PROSITE" id="PS50082">
    <property type="entry name" value="WD_REPEATS_2"/>
    <property type="match status" value="2"/>
</dbReference>
<feature type="compositionally biased region" description="Polar residues" evidence="2">
    <location>
        <begin position="911"/>
        <end position="938"/>
    </location>
</feature>
<dbReference type="InterPro" id="IPR052779">
    <property type="entry name" value="WDR62"/>
</dbReference>
<proteinExistence type="predicted"/>
<feature type="compositionally biased region" description="Low complexity" evidence="2">
    <location>
        <begin position="1510"/>
        <end position="1528"/>
    </location>
</feature>
<keyword evidence="1" id="KW-0853">WD repeat</keyword>
<gene>
    <name evidence="4" type="ORF">AMORRO_LOCUS3875</name>
</gene>
<evidence type="ECO:0000256" key="2">
    <source>
        <dbReference type="SAM" id="MobiDB-lite"/>
    </source>
</evidence>
<comment type="caution">
    <text evidence="4">The sequence shown here is derived from an EMBL/GenBank/DDBJ whole genome shotgun (WGS) entry which is preliminary data.</text>
</comment>
<dbReference type="InterPro" id="IPR015943">
    <property type="entry name" value="WD40/YVTN_repeat-like_dom_sf"/>
</dbReference>
<feature type="repeat" description="WD" evidence="1">
    <location>
        <begin position="773"/>
        <end position="814"/>
    </location>
</feature>
<keyword evidence="5" id="KW-1185">Reference proteome</keyword>
<feature type="region of interest" description="Disordered" evidence="2">
    <location>
        <begin position="1326"/>
        <end position="1351"/>
    </location>
</feature>
<evidence type="ECO:0000313" key="5">
    <source>
        <dbReference type="Proteomes" id="UP000789342"/>
    </source>
</evidence>
<dbReference type="InterPro" id="IPR011047">
    <property type="entry name" value="Quinoprotein_ADH-like_sf"/>
</dbReference>
<dbReference type="Pfam" id="PF24782">
    <property type="entry name" value="WD40_MABP1-WDR62_2nd"/>
    <property type="match status" value="1"/>
</dbReference>
<feature type="compositionally biased region" description="Basic residues" evidence="2">
    <location>
        <begin position="1028"/>
        <end position="1037"/>
    </location>
</feature>
<evidence type="ECO:0000313" key="4">
    <source>
        <dbReference type="EMBL" id="CAG8514111.1"/>
    </source>
</evidence>
<feature type="compositionally biased region" description="Basic and acidic residues" evidence="2">
    <location>
        <begin position="1244"/>
        <end position="1253"/>
    </location>
</feature>
<accession>A0A9N9F778</accession>
<feature type="region of interest" description="Disordered" evidence="2">
    <location>
        <begin position="1182"/>
        <end position="1294"/>
    </location>
</feature>
<evidence type="ECO:0000256" key="1">
    <source>
        <dbReference type="PROSITE-ProRule" id="PRU00221"/>
    </source>
</evidence>
<dbReference type="SUPFAM" id="SSF50998">
    <property type="entry name" value="Quinoprotein alcohol dehydrogenase-like"/>
    <property type="match status" value="1"/>
</dbReference>
<feature type="region of interest" description="Disordered" evidence="2">
    <location>
        <begin position="1409"/>
        <end position="1454"/>
    </location>
</feature>
<dbReference type="SUPFAM" id="SSF50978">
    <property type="entry name" value="WD40 repeat-like"/>
    <property type="match status" value="1"/>
</dbReference>
<dbReference type="Pfam" id="PF00400">
    <property type="entry name" value="WD40"/>
    <property type="match status" value="2"/>
</dbReference>
<dbReference type="InterPro" id="IPR056162">
    <property type="entry name" value="WD40_MABP1-WDR62_2nd"/>
</dbReference>
<feature type="compositionally biased region" description="Basic and acidic residues" evidence="2">
    <location>
        <begin position="1013"/>
        <end position="1022"/>
    </location>
</feature>
<feature type="region of interest" description="Disordered" evidence="2">
    <location>
        <begin position="881"/>
        <end position="1124"/>
    </location>
</feature>